<name>A0A2Z7AQH6_9LAMI</name>
<proteinExistence type="predicted"/>
<evidence type="ECO:0000313" key="1">
    <source>
        <dbReference type="EMBL" id="KZV24134.1"/>
    </source>
</evidence>
<dbReference type="AlphaFoldDB" id="A0A2Z7AQH6"/>
<reference evidence="1 2" key="1">
    <citation type="journal article" date="2015" name="Proc. Natl. Acad. Sci. U.S.A.">
        <title>The resurrection genome of Boea hygrometrica: A blueprint for survival of dehydration.</title>
        <authorList>
            <person name="Xiao L."/>
            <person name="Yang G."/>
            <person name="Zhang L."/>
            <person name="Yang X."/>
            <person name="Zhao S."/>
            <person name="Ji Z."/>
            <person name="Zhou Q."/>
            <person name="Hu M."/>
            <person name="Wang Y."/>
            <person name="Chen M."/>
            <person name="Xu Y."/>
            <person name="Jin H."/>
            <person name="Xiao X."/>
            <person name="Hu G."/>
            <person name="Bao F."/>
            <person name="Hu Y."/>
            <person name="Wan P."/>
            <person name="Li L."/>
            <person name="Deng X."/>
            <person name="Kuang T."/>
            <person name="Xiang C."/>
            <person name="Zhu J.K."/>
            <person name="Oliver M.J."/>
            <person name="He Y."/>
        </authorList>
    </citation>
    <scope>NUCLEOTIDE SEQUENCE [LARGE SCALE GENOMIC DNA]</scope>
    <source>
        <strain evidence="2">cv. XS01</strain>
    </source>
</reference>
<keyword evidence="2" id="KW-1185">Reference proteome</keyword>
<sequence length="240" mass="27207">MTPLCPDRLGYNLIASHENPNYSDNVLPIPPYGARWKHAYCWTHTPTHSVRNCESFAMYSTEWEIASLVVETEYAVNFCMTDEYATWYDLITRRFISPIDPVQLDSGYQPGDAYFRRVMRDGTSNIANICSGGNVQADQGTPYQQSEFQTPPPYTAYQSSFMEIIFDGIPHQYEGEQPTFYTSAIPYMGYSLPESVAMPSSHVSPEYTEECEDDDDYQAPNINVGANVCHVRLIVVLVIV</sequence>
<evidence type="ECO:0000313" key="2">
    <source>
        <dbReference type="Proteomes" id="UP000250235"/>
    </source>
</evidence>
<gene>
    <name evidence="1" type="ORF">F511_41299</name>
</gene>
<dbReference type="Proteomes" id="UP000250235">
    <property type="component" value="Unassembled WGS sequence"/>
</dbReference>
<organism evidence="1 2">
    <name type="scientific">Dorcoceras hygrometricum</name>
    <dbReference type="NCBI Taxonomy" id="472368"/>
    <lineage>
        <taxon>Eukaryota</taxon>
        <taxon>Viridiplantae</taxon>
        <taxon>Streptophyta</taxon>
        <taxon>Embryophyta</taxon>
        <taxon>Tracheophyta</taxon>
        <taxon>Spermatophyta</taxon>
        <taxon>Magnoliopsida</taxon>
        <taxon>eudicotyledons</taxon>
        <taxon>Gunneridae</taxon>
        <taxon>Pentapetalae</taxon>
        <taxon>asterids</taxon>
        <taxon>lamiids</taxon>
        <taxon>Lamiales</taxon>
        <taxon>Gesneriaceae</taxon>
        <taxon>Didymocarpoideae</taxon>
        <taxon>Trichosporeae</taxon>
        <taxon>Loxocarpinae</taxon>
        <taxon>Dorcoceras</taxon>
    </lineage>
</organism>
<dbReference type="EMBL" id="KV012884">
    <property type="protein sequence ID" value="KZV24134.1"/>
    <property type="molecule type" value="Genomic_DNA"/>
</dbReference>
<accession>A0A2Z7AQH6</accession>
<protein>
    <submittedName>
        <fullName evidence="1">Serine/threonine-protein phosphatase 7 long form</fullName>
    </submittedName>
</protein>